<keyword evidence="6 9" id="KW-1133">Transmembrane helix</keyword>
<evidence type="ECO:0000256" key="1">
    <source>
        <dbReference type="ARBA" id="ARBA00004651"/>
    </source>
</evidence>
<feature type="domain" description="Histidine kinase" evidence="10">
    <location>
        <begin position="294"/>
        <end position="488"/>
    </location>
</feature>
<keyword evidence="12" id="KW-1185">Reference proteome</keyword>
<name>E8N2A0_ANATU</name>
<dbReference type="SMART" id="SM00387">
    <property type="entry name" value="HATPase_c"/>
    <property type="match status" value="1"/>
</dbReference>
<dbReference type="Pfam" id="PF02518">
    <property type="entry name" value="HATPase_c"/>
    <property type="match status" value="1"/>
</dbReference>
<evidence type="ECO:0000256" key="5">
    <source>
        <dbReference type="ARBA" id="ARBA00022777"/>
    </source>
</evidence>
<dbReference type="AlphaFoldDB" id="E8N2A0"/>
<feature type="transmembrane region" description="Helical" evidence="9">
    <location>
        <begin position="137"/>
        <end position="158"/>
    </location>
</feature>
<evidence type="ECO:0000256" key="2">
    <source>
        <dbReference type="ARBA" id="ARBA00022475"/>
    </source>
</evidence>
<dbReference type="HOGENOM" id="CLU_559985_0_0_0"/>
<feature type="transmembrane region" description="Helical" evidence="9">
    <location>
        <begin position="67"/>
        <end position="83"/>
    </location>
</feature>
<dbReference type="SUPFAM" id="SSF55874">
    <property type="entry name" value="ATPase domain of HSP90 chaperone/DNA topoisomerase II/histidine kinase"/>
    <property type="match status" value="1"/>
</dbReference>
<dbReference type="STRING" id="926569.ANT_30210"/>
<feature type="transmembrane region" description="Helical" evidence="9">
    <location>
        <begin position="170"/>
        <end position="187"/>
    </location>
</feature>
<evidence type="ECO:0000256" key="8">
    <source>
        <dbReference type="ARBA" id="ARBA00023136"/>
    </source>
</evidence>
<proteinExistence type="predicted"/>
<reference evidence="11 12" key="1">
    <citation type="submission" date="2010-12" db="EMBL/GenBank/DDBJ databases">
        <title>Whole genome sequence of Anaerolinea thermophila UNI-1.</title>
        <authorList>
            <person name="Narita-Yamada S."/>
            <person name="Kishi E."/>
            <person name="Watanabe Y."/>
            <person name="Takasaki K."/>
            <person name="Ankai A."/>
            <person name="Oguchi A."/>
            <person name="Fukui S."/>
            <person name="Takahashi M."/>
            <person name="Yashiro I."/>
            <person name="Hosoyama A."/>
            <person name="Sekiguchi Y."/>
            <person name="Hanada S."/>
            <person name="Fujita N."/>
        </authorList>
    </citation>
    <scope>NUCLEOTIDE SEQUENCE [LARGE SCALE GENOMIC DNA]</scope>
    <source>
        <strain evidence="12">DSM 14523 / JCM 11388 / NBRC 100420 / UNI-1</strain>
    </source>
</reference>
<dbReference type="PANTHER" id="PTHR24421">
    <property type="entry name" value="NITRATE/NITRITE SENSOR PROTEIN NARX-RELATED"/>
    <property type="match status" value="1"/>
</dbReference>
<dbReference type="InterPro" id="IPR003594">
    <property type="entry name" value="HATPase_dom"/>
</dbReference>
<dbReference type="InParanoid" id="E8N2A0"/>
<dbReference type="GO" id="GO:0005886">
    <property type="term" value="C:plasma membrane"/>
    <property type="evidence" value="ECO:0007669"/>
    <property type="project" value="UniProtKB-SubCell"/>
</dbReference>
<dbReference type="GO" id="GO:0000155">
    <property type="term" value="F:phosphorelay sensor kinase activity"/>
    <property type="evidence" value="ECO:0007669"/>
    <property type="project" value="InterPro"/>
</dbReference>
<accession>E8N2A0</accession>
<keyword evidence="7" id="KW-0902">Two-component regulatory system</keyword>
<dbReference type="CDD" id="cd16917">
    <property type="entry name" value="HATPase_UhpB-NarQ-NarX-like"/>
    <property type="match status" value="1"/>
</dbReference>
<dbReference type="Gene3D" id="3.30.565.10">
    <property type="entry name" value="Histidine kinase-like ATPase, C-terminal domain"/>
    <property type="match status" value="1"/>
</dbReference>
<feature type="transmembrane region" description="Helical" evidence="9">
    <location>
        <begin position="103"/>
        <end position="125"/>
    </location>
</feature>
<evidence type="ECO:0000256" key="3">
    <source>
        <dbReference type="ARBA" id="ARBA00022679"/>
    </source>
</evidence>
<evidence type="ECO:0000256" key="7">
    <source>
        <dbReference type="ARBA" id="ARBA00023012"/>
    </source>
</evidence>
<feature type="transmembrane region" description="Helical" evidence="9">
    <location>
        <begin position="207"/>
        <end position="224"/>
    </location>
</feature>
<dbReference type="Gene3D" id="1.20.5.1930">
    <property type="match status" value="1"/>
</dbReference>
<evidence type="ECO:0000313" key="11">
    <source>
        <dbReference type="EMBL" id="BAJ65047.1"/>
    </source>
</evidence>
<keyword evidence="2" id="KW-1003">Cell membrane</keyword>
<dbReference type="GO" id="GO:0046983">
    <property type="term" value="F:protein dimerization activity"/>
    <property type="evidence" value="ECO:0007669"/>
    <property type="project" value="InterPro"/>
</dbReference>
<evidence type="ECO:0000259" key="10">
    <source>
        <dbReference type="PROSITE" id="PS50109"/>
    </source>
</evidence>
<dbReference type="PANTHER" id="PTHR24421:SF37">
    <property type="entry name" value="SENSOR HISTIDINE KINASE NARS"/>
    <property type="match status" value="1"/>
</dbReference>
<dbReference type="KEGG" id="atm:ANT_30210"/>
<dbReference type="eggNOG" id="COG4585">
    <property type="taxonomic scope" value="Bacteria"/>
</dbReference>
<keyword evidence="8 9" id="KW-0472">Membrane</keyword>
<dbReference type="InterPro" id="IPR005467">
    <property type="entry name" value="His_kinase_dom"/>
</dbReference>
<dbReference type="InterPro" id="IPR011712">
    <property type="entry name" value="Sig_transdc_His_kin_sub3_dim/P"/>
</dbReference>
<dbReference type="InterPro" id="IPR036890">
    <property type="entry name" value="HATPase_C_sf"/>
</dbReference>
<keyword evidence="4 9" id="KW-0812">Transmembrane</keyword>
<gene>
    <name evidence="11" type="ordered locus">ANT_30210</name>
</gene>
<feature type="transmembrane region" description="Helical" evidence="9">
    <location>
        <begin position="35"/>
        <end position="55"/>
    </location>
</feature>
<sequence>MRRGKILQFFDILYPKRDHHVMENLRLFFQYNEPLFQFIYGLTFFVLGVAIALQARYSSRLEIARSLRWLAAFGFTHGLYVWGELFVPVQASYFPPLFMQGVHFLHLLLLALSYVCLFEFGLALLRPLRMGNTLRGLVAGWHILFTLLMVRAAFSTPFDLRSFHDHVEALAGYMIAFPGGLFAAYGLREQTYRLIAPLDAPQVVSMLRTAGITLALFGALRGLIPPPIQFFPGSWLNLRTFEDALGVPVLVFLVLLGGFLLFSMVRALEVFHVEMERTIEHMEQQQILQAERERIARELHDNTLQMAYTAGLLIDSARKLADADSPIAQRLERAVQALNEVIADLRRNMQDLHSPLGENNPRRAIRQLVDDPRFRTLVEIHLEDTLPEEWTLSPRHTAHLLAILQEALSNVVRHARATRVTLQLRQDEAGNTLLTLEDDGEGMPAQVREGYGLRNMRERARMMGGTLVLSNRSPEKGTRLMLIFPSDTLSSSERTRV</sequence>
<feature type="transmembrane region" description="Helical" evidence="9">
    <location>
        <begin position="244"/>
        <end position="265"/>
    </location>
</feature>
<dbReference type="Proteomes" id="UP000008922">
    <property type="component" value="Chromosome"/>
</dbReference>
<organism evidence="11 12">
    <name type="scientific">Anaerolinea thermophila (strain DSM 14523 / JCM 11388 / NBRC 100420 / UNI-1)</name>
    <dbReference type="NCBI Taxonomy" id="926569"/>
    <lineage>
        <taxon>Bacteria</taxon>
        <taxon>Bacillati</taxon>
        <taxon>Chloroflexota</taxon>
        <taxon>Anaerolineae</taxon>
        <taxon>Anaerolineales</taxon>
        <taxon>Anaerolineaceae</taxon>
        <taxon>Anaerolinea</taxon>
    </lineage>
</organism>
<dbReference type="InterPro" id="IPR050482">
    <property type="entry name" value="Sensor_HK_TwoCompSys"/>
</dbReference>
<protein>
    <submittedName>
        <fullName evidence="11">Two-component sensor histidine kinase</fullName>
    </submittedName>
</protein>
<evidence type="ECO:0000256" key="4">
    <source>
        <dbReference type="ARBA" id="ARBA00022692"/>
    </source>
</evidence>
<keyword evidence="3" id="KW-0808">Transferase</keyword>
<evidence type="ECO:0000256" key="9">
    <source>
        <dbReference type="SAM" id="Phobius"/>
    </source>
</evidence>
<dbReference type="Pfam" id="PF07730">
    <property type="entry name" value="HisKA_3"/>
    <property type="match status" value="1"/>
</dbReference>
<evidence type="ECO:0000256" key="6">
    <source>
        <dbReference type="ARBA" id="ARBA00022989"/>
    </source>
</evidence>
<evidence type="ECO:0000313" key="12">
    <source>
        <dbReference type="Proteomes" id="UP000008922"/>
    </source>
</evidence>
<dbReference type="EMBL" id="AP012029">
    <property type="protein sequence ID" value="BAJ65047.1"/>
    <property type="molecule type" value="Genomic_DNA"/>
</dbReference>
<dbReference type="PROSITE" id="PS50109">
    <property type="entry name" value="HIS_KIN"/>
    <property type="match status" value="1"/>
</dbReference>
<comment type="subcellular location">
    <subcellularLocation>
        <location evidence="1">Cell membrane</location>
        <topology evidence="1">Multi-pass membrane protein</topology>
    </subcellularLocation>
</comment>
<keyword evidence="5 11" id="KW-0418">Kinase</keyword>